<dbReference type="Proteomes" id="UP000095039">
    <property type="component" value="Unassembled WGS sequence"/>
</dbReference>
<evidence type="ECO:0000313" key="2">
    <source>
        <dbReference type="Proteomes" id="UP000095039"/>
    </source>
</evidence>
<sequence>MKEVRRWRRFRCNPRVKGQLLWAHKFLPRVSIVITDISEKGIGFVSEWKLEEGPCELRVNSMPTFFVVIKHKGAITRQGRKVYRYGISLRRKLHSVQLAQFRESRKAA</sequence>
<evidence type="ECO:0008006" key="3">
    <source>
        <dbReference type="Google" id="ProtNLM"/>
    </source>
</evidence>
<reference evidence="1 2" key="1">
    <citation type="journal article" date="2012" name="Science">
        <title>Ecological populations of bacteria act as socially cohesive units of antibiotic production and resistance.</title>
        <authorList>
            <person name="Cordero O.X."/>
            <person name="Wildschutte H."/>
            <person name="Kirkup B."/>
            <person name="Proehl S."/>
            <person name="Ngo L."/>
            <person name="Hussain F."/>
            <person name="Le Roux F."/>
            <person name="Mincer T."/>
            <person name="Polz M.F."/>
        </authorList>
    </citation>
    <scope>NUCLEOTIDE SEQUENCE [LARGE SCALE GENOMIC DNA]</scope>
    <source>
        <strain evidence="1 2">FF-454</strain>
    </source>
</reference>
<dbReference type="EMBL" id="AJWN02000032">
    <property type="protein sequence ID" value="OEE62854.1"/>
    <property type="molecule type" value="Genomic_DNA"/>
</dbReference>
<dbReference type="RefSeq" id="WP_016958552.1">
    <property type="nucleotide sequence ID" value="NZ_AJWN02000032.1"/>
</dbReference>
<name>A0A1E5CBF1_9GAMM</name>
<accession>A0A1E5CBF1</accession>
<dbReference type="AlphaFoldDB" id="A0A1E5CBF1"/>
<proteinExistence type="predicted"/>
<protein>
    <recommendedName>
        <fullName evidence="3">PilZ domain-containing protein</fullName>
    </recommendedName>
</protein>
<organism evidence="1 2">
    <name type="scientific">Enterovibrio norvegicus FF-454</name>
    <dbReference type="NCBI Taxonomy" id="1185651"/>
    <lineage>
        <taxon>Bacteria</taxon>
        <taxon>Pseudomonadati</taxon>
        <taxon>Pseudomonadota</taxon>
        <taxon>Gammaproteobacteria</taxon>
        <taxon>Vibrionales</taxon>
        <taxon>Vibrionaceae</taxon>
        <taxon>Enterovibrio</taxon>
    </lineage>
</organism>
<comment type="caution">
    <text evidence="1">The sequence shown here is derived from an EMBL/GenBank/DDBJ whole genome shotgun (WGS) entry which is preliminary data.</text>
</comment>
<evidence type="ECO:0000313" key="1">
    <source>
        <dbReference type="EMBL" id="OEE62854.1"/>
    </source>
</evidence>
<keyword evidence="2" id="KW-1185">Reference proteome</keyword>
<gene>
    <name evidence="1" type="ORF">A1OK_19930</name>
</gene>